<dbReference type="AlphaFoldDB" id="A0A9N8W4N4"/>
<accession>A0A9N8W4N4</accession>
<keyword evidence="2" id="KW-1185">Reference proteome</keyword>
<reference evidence="1" key="1">
    <citation type="submission" date="2021-06" db="EMBL/GenBank/DDBJ databases">
        <authorList>
            <person name="Kallberg Y."/>
            <person name="Tangrot J."/>
            <person name="Rosling A."/>
        </authorList>
    </citation>
    <scope>NUCLEOTIDE SEQUENCE</scope>
    <source>
        <strain evidence="1">UK204</strain>
    </source>
</reference>
<evidence type="ECO:0000313" key="2">
    <source>
        <dbReference type="Proteomes" id="UP000789570"/>
    </source>
</evidence>
<dbReference type="InterPro" id="IPR036291">
    <property type="entry name" value="NAD(P)-bd_dom_sf"/>
</dbReference>
<gene>
    <name evidence="1" type="ORF">FCALED_LOCUS2267</name>
</gene>
<dbReference type="SUPFAM" id="SSF51735">
    <property type="entry name" value="NAD(P)-binding Rossmann-fold domains"/>
    <property type="match status" value="1"/>
</dbReference>
<comment type="caution">
    <text evidence="1">The sequence shown here is derived from an EMBL/GenBank/DDBJ whole genome shotgun (WGS) entry which is preliminary data.</text>
</comment>
<sequence length="116" mass="13353">MRLKDKLMFLNIIQVSMDSNIDKFLYASTACIYHCNNEIKLTKLKESYEKEKLNTELISEKAILEDCIEAVIKLIECDLALTLNIDSKESISIEELAYVTFETIDVSHNIATLRFV</sequence>
<evidence type="ECO:0000313" key="1">
    <source>
        <dbReference type="EMBL" id="CAG8471944.1"/>
    </source>
</evidence>
<name>A0A9N8W4N4_9GLOM</name>
<dbReference type="Proteomes" id="UP000789570">
    <property type="component" value="Unassembled WGS sequence"/>
</dbReference>
<dbReference type="EMBL" id="CAJVPQ010000333">
    <property type="protein sequence ID" value="CAG8471944.1"/>
    <property type="molecule type" value="Genomic_DNA"/>
</dbReference>
<organism evidence="1 2">
    <name type="scientific">Funneliformis caledonium</name>
    <dbReference type="NCBI Taxonomy" id="1117310"/>
    <lineage>
        <taxon>Eukaryota</taxon>
        <taxon>Fungi</taxon>
        <taxon>Fungi incertae sedis</taxon>
        <taxon>Mucoromycota</taxon>
        <taxon>Glomeromycotina</taxon>
        <taxon>Glomeromycetes</taxon>
        <taxon>Glomerales</taxon>
        <taxon>Glomeraceae</taxon>
        <taxon>Funneliformis</taxon>
    </lineage>
</organism>
<protein>
    <submittedName>
        <fullName evidence="1">16524_t:CDS:1</fullName>
    </submittedName>
</protein>
<proteinExistence type="predicted"/>